<evidence type="ECO:0000256" key="1">
    <source>
        <dbReference type="SAM" id="MobiDB-lite"/>
    </source>
</evidence>
<feature type="domain" description="Aminotransferase-like plant mobile" evidence="2">
    <location>
        <begin position="144"/>
        <end position="420"/>
    </location>
</feature>
<accession>A0A4Y7JJL0</accession>
<dbReference type="PANTHER" id="PTHR46033">
    <property type="entry name" value="PROTEIN MAIN-LIKE 2"/>
    <property type="match status" value="1"/>
</dbReference>
<organism evidence="3 4">
    <name type="scientific">Papaver somniferum</name>
    <name type="common">Opium poppy</name>
    <dbReference type="NCBI Taxonomy" id="3469"/>
    <lineage>
        <taxon>Eukaryota</taxon>
        <taxon>Viridiplantae</taxon>
        <taxon>Streptophyta</taxon>
        <taxon>Embryophyta</taxon>
        <taxon>Tracheophyta</taxon>
        <taxon>Spermatophyta</taxon>
        <taxon>Magnoliopsida</taxon>
        <taxon>Ranunculales</taxon>
        <taxon>Papaveraceae</taxon>
        <taxon>Papaveroideae</taxon>
        <taxon>Papaver</taxon>
    </lineage>
</organism>
<evidence type="ECO:0000313" key="3">
    <source>
        <dbReference type="EMBL" id="RZC60202.1"/>
    </source>
</evidence>
<name>A0A4Y7JJL0_PAPSO</name>
<dbReference type="AlphaFoldDB" id="A0A4Y7JJL0"/>
<dbReference type="EMBL" id="CM010719">
    <property type="protein sequence ID" value="RZC60202.1"/>
    <property type="molecule type" value="Genomic_DNA"/>
</dbReference>
<protein>
    <recommendedName>
        <fullName evidence="2">Aminotransferase-like plant mobile domain-containing protein</fullName>
    </recommendedName>
</protein>
<dbReference type="InterPro" id="IPR044824">
    <property type="entry name" value="MAIN-like"/>
</dbReference>
<gene>
    <name evidence="3" type="ORF">C5167_021948</name>
</gene>
<dbReference type="GO" id="GO:0010073">
    <property type="term" value="P:meristem maintenance"/>
    <property type="evidence" value="ECO:0007669"/>
    <property type="project" value="InterPro"/>
</dbReference>
<dbReference type="PANTHER" id="PTHR46033:SF8">
    <property type="entry name" value="PROTEIN MAINTENANCE OF MERISTEMS-LIKE"/>
    <property type="match status" value="1"/>
</dbReference>
<keyword evidence="4" id="KW-1185">Reference proteome</keyword>
<dbReference type="Pfam" id="PF10536">
    <property type="entry name" value="PMD"/>
    <property type="match status" value="1"/>
</dbReference>
<evidence type="ECO:0000313" key="4">
    <source>
        <dbReference type="Proteomes" id="UP000316621"/>
    </source>
</evidence>
<evidence type="ECO:0000259" key="2">
    <source>
        <dbReference type="Pfam" id="PF10536"/>
    </source>
</evidence>
<dbReference type="Proteomes" id="UP000316621">
    <property type="component" value="Chromosome 5"/>
</dbReference>
<sequence>MDHKDAIRVIKRQKASKWDPSKECAEFQAKVKECVLYKAIELAHADFDPVAVSAFLERHYPDTYTMYLPFGEMAITPDDFHNITDLPLEDKCLREGYNPSMSYESLEALAQKCLGWDARKSQCEFRRSVRSPKKGDEYNAYEANETKKNTVKKFKLVKLKAAFSETKKKVTKGKLVMDAETLRHHVTAYWLYMLGTVIFPDTSGNRVDAHYLQLLEDLDGMNNYSWATGVLAFVLEEMSKGSRIRCNQIGGYLTLVQKPYTYDQPTTGKWLFLDAQKKSKEEQFISLRERFDELTVNDVVFHPYGPPDDVFVDEKEVNAFSQVAPYYGPIWHPNGYAIYNPRRILRQLCCVQMDPDMEQENFTLQVEGTKNSGKYFEPKHEPTPAVAHWNALTTYHVKQAVFVPCEGDVTACDEDYMEFYEEISHRFVINKEQQAISDAAKAKDMEAKKSQKEVPICGEEAKRL</sequence>
<reference evidence="3 4" key="1">
    <citation type="journal article" date="2018" name="Science">
        <title>The opium poppy genome and morphinan production.</title>
        <authorList>
            <person name="Guo L."/>
            <person name="Winzer T."/>
            <person name="Yang X."/>
            <person name="Li Y."/>
            <person name="Ning Z."/>
            <person name="He Z."/>
            <person name="Teodor R."/>
            <person name="Lu Y."/>
            <person name="Bowser T.A."/>
            <person name="Graham I.A."/>
            <person name="Ye K."/>
        </authorList>
    </citation>
    <scope>NUCLEOTIDE SEQUENCE [LARGE SCALE GENOMIC DNA]</scope>
    <source>
        <strain evidence="4">cv. HN1</strain>
        <tissue evidence="3">Leaves</tissue>
    </source>
</reference>
<feature type="region of interest" description="Disordered" evidence="1">
    <location>
        <begin position="441"/>
        <end position="464"/>
    </location>
</feature>
<dbReference type="InterPro" id="IPR019557">
    <property type="entry name" value="AminoTfrase-like_pln_mobile"/>
</dbReference>
<feature type="compositionally biased region" description="Basic and acidic residues" evidence="1">
    <location>
        <begin position="441"/>
        <end position="452"/>
    </location>
</feature>
<proteinExistence type="predicted"/>
<dbReference type="OMA" id="DEYNAYE"/>
<dbReference type="Gramene" id="RZC60202">
    <property type="protein sequence ID" value="RZC60202"/>
    <property type="gene ID" value="C5167_021948"/>
</dbReference>